<proteinExistence type="inferred from homology"/>
<dbReference type="PANTHER" id="PTHR33744:SF1">
    <property type="entry name" value="DNA-BINDING TRANSCRIPTIONAL ACTIVATOR ADER"/>
    <property type="match status" value="1"/>
</dbReference>
<evidence type="ECO:0000313" key="6">
    <source>
        <dbReference type="Proteomes" id="UP000076321"/>
    </source>
</evidence>
<evidence type="ECO:0000256" key="1">
    <source>
        <dbReference type="ARBA" id="ARBA00006754"/>
    </source>
</evidence>
<dbReference type="Pfam" id="PF17853">
    <property type="entry name" value="GGDEF_2"/>
    <property type="match status" value="1"/>
</dbReference>
<dbReference type="InterPro" id="IPR041522">
    <property type="entry name" value="CdaR_GGDEF"/>
</dbReference>
<accession>A0A154MVH6</accession>
<reference evidence="5 7" key="2">
    <citation type="submission" date="2016-11" db="EMBL/GenBank/DDBJ databases">
        <title>Genome sequencing of Amycolatopsis regifaucium.</title>
        <authorList>
            <person name="Mayilraj S."/>
            <person name="Kaur N."/>
        </authorList>
    </citation>
    <scope>NUCLEOTIDE SEQUENCE [LARGE SCALE GENOMIC DNA]</scope>
    <source>
        <strain evidence="5 7">GY080</strain>
    </source>
</reference>
<dbReference type="EMBL" id="LQCI01000002">
    <property type="protein sequence ID" value="KZB88354.1"/>
    <property type="molecule type" value="Genomic_DNA"/>
</dbReference>
<gene>
    <name evidence="5" type="ORF">ATP06_0201015</name>
    <name evidence="4" type="ORF">AVL48_20625</name>
</gene>
<dbReference type="InterPro" id="IPR051448">
    <property type="entry name" value="CdaR-like_regulators"/>
</dbReference>
<protein>
    <submittedName>
        <fullName evidence="4">Uncharacterized protein</fullName>
    </submittedName>
</protein>
<dbReference type="RefSeq" id="WP_061983618.1">
    <property type="nucleotide sequence ID" value="NZ_FOPQ01000004.1"/>
</dbReference>
<feature type="domain" description="CdaR GGDEF-like" evidence="3">
    <location>
        <begin position="2"/>
        <end position="94"/>
    </location>
</feature>
<dbReference type="Gene3D" id="1.10.10.2840">
    <property type="entry name" value="PucR C-terminal helix-turn-helix domain"/>
    <property type="match status" value="1"/>
</dbReference>
<feature type="domain" description="PucR C-terminal helix-turn-helix" evidence="2">
    <location>
        <begin position="145"/>
        <end position="183"/>
    </location>
</feature>
<dbReference type="Pfam" id="PF13556">
    <property type="entry name" value="HTH_30"/>
    <property type="match status" value="1"/>
</dbReference>
<dbReference type="AlphaFoldDB" id="A0A154MVH6"/>
<evidence type="ECO:0000313" key="4">
    <source>
        <dbReference type="EMBL" id="KZB88354.1"/>
    </source>
</evidence>
<dbReference type="InterPro" id="IPR042070">
    <property type="entry name" value="PucR_C-HTH_sf"/>
</dbReference>
<organism evidence="4 6">
    <name type="scientific">Amycolatopsis regifaucium</name>
    <dbReference type="NCBI Taxonomy" id="546365"/>
    <lineage>
        <taxon>Bacteria</taxon>
        <taxon>Bacillati</taxon>
        <taxon>Actinomycetota</taxon>
        <taxon>Actinomycetes</taxon>
        <taxon>Pseudonocardiales</taxon>
        <taxon>Pseudonocardiaceae</taxon>
        <taxon>Amycolatopsis</taxon>
    </lineage>
</organism>
<dbReference type="PANTHER" id="PTHR33744">
    <property type="entry name" value="CARBOHYDRATE DIACID REGULATOR"/>
    <property type="match status" value="1"/>
</dbReference>
<evidence type="ECO:0000259" key="3">
    <source>
        <dbReference type="Pfam" id="PF17853"/>
    </source>
</evidence>
<sequence>MDLTAPHAILIFHATGMSRRRLAAAATPFAVLSGIHAEHVLLASTDAPGELAARIAATLGSSTGLPITVAAGGPACGPPGLAAAYQEANRCLRALLRLGREGTGASMAELGFIGLVLADHADHACFIRETLGPVFDYDHRRGTELLRTLKAYFASGCSIPRTKDSIHVHVNTVGQRLDRIGKLRTGSSKSNSRYYCTNCTRLREG</sequence>
<evidence type="ECO:0000259" key="2">
    <source>
        <dbReference type="Pfam" id="PF13556"/>
    </source>
</evidence>
<name>A0A154MVH6_9PSEU</name>
<dbReference type="Proteomes" id="UP000186883">
    <property type="component" value="Unassembled WGS sequence"/>
</dbReference>
<dbReference type="InterPro" id="IPR025736">
    <property type="entry name" value="PucR_C-HTH_dom"/>
</dbReference>
<reference evidence="4 6" key="1">
    <citation type="submission" date="2015-12" db="EMBL/GenBank/DDBJ databases">
        <title>Amycolatopsis regifaucium genome sequencing and assembly.</title>
        <authorList>
            <person name="Mayilraj S."/>
        </authorList>
    </citation>
    <scope>NUCLEOTIDE SEQUENCE [LARGE SCALE GENOMIC DNA]</scope>
    <source>
        <strain evidence="4 6">GY080</strain>
    </source>
</reference>
<comment type="caution">
    <text evidence="4">The sequence shown here is derived from an EMBL/GenBank/DDBJ whole genome shotgun (WGS) entry which is preliminary data.</text>
</comment>
<dbReference type="Proteomes" id="UP000076321">
    <property type="component" value="Unassembled WGS sequence"/>
</dbReference>
<keyword evidence="7" id="KW-1185">Reference proteome</keyword>
<evidence type="ECO:0000313" key="5">
    <source>
        <dbReference type="EMBL" id="OKA11465.1"/>
    </source>
</evidence>
<dbReference type="EMBL" id="LOBU02000001">
    <property type="protein sequence ID" value="OKA11465.1"/>
    <property type="molecule type" value="Genomic_DNA"/>
</dbReference>
<evidence type="ECO:0000313" key="7">
    <source>
        <dbReference type="Proteomes" id="UP000186883"/>
    </source>
</evidence>
<comment type="similarity">
    <text evidence="1">Belongs to the CdaR family.</text>
</comment>